<evidence type="ECO:0008006" key="3">
    <source>
        <dbReference type="Google" id="ProtNLM"/>
    </source>
</evidence>
<accession>A0A4R6U629</accession>
<keyword evidence="2" id="KW-1185">Reference proteome</keyword>
<dbReference type="EMBL" id="SNYK01000004">
    <property type="protein sequence ID" value="TDQ38494.1"/>
    <property type="molecule type" value="Genomic_DNA"/>
</dbReference>
<sequence>MIQYGPLLEDLLGGGFVCQVRDSHNHERLQNEALREQLDQYLRPLNRRLASSADGAVWYLAWLELNQELRDSLSQQLRDTLDSLMPMLTLMQLVQDTTGSDRVLSAHDVLNRHDLAARIENNPSLRQQLQQLCTTRLFQSQSEDTGGQLKLVFERLRQQGYLLQPHKDRQHFVVTGKIDYLLELVRFIQEEERIQLDDEPAAQQEALLS</sequence>
<evidence type="ECO:0000313" key="2">
    <source>
        <dbReference type="Proteomes" id="UP000294575"/>
    </source>
</evidence>
<proteinExistence type="predicted"/>
<dbReference type="OrthoDB" id="8565179at2"/>
<dbReference type="RefSeq" id="WP_101496211.1">
    <property type="nucleotide sequence ID" value="NZ_LNJZ01000005.1"/>
</dbReference>
<dbReference type="InterPro" id="IPR053841">
    <property type="entry name" value="MksE"/>
</dbReference>
<comment type="caution">
    <text evidence="1">The sequence shown here is derived from an EMBL/GenBank/DDBJ whole genome shotgun (WGS) entry which is preliminary data.</text>
</comment>
<dbReference type="AlphaFoldDB" id="A0A4R6U629"/>
<evidence type="ECO:0000313" key="1">
    <source>
        <dbReference type="EMBL" id="TDQ38494.1"/>
    </source>
</evidence>
<name>A0A4R6U629_9GAMM</name>
<reference evidence="1 2" key="1">
    <citation type="submission" date="2019-03" db="EMBL/GenBank/DDBJ databases">
        <title>Genomic Encyclopedia of Type Strains, Phase IV (KMG-IV): sequencing the most valuable type-strain genomes for metagenomic binning, comparative biology and taxonomic classification.</title>
        <authorList>
            <person name="Goeker M."/>
        </authorList>
    </citation>
    <scope>NUCLEOTIDE SEQUENCE [LARGE SCALE GENOMIC DNA]</scope>
    <source>
        <strain evidence="1 2">DSM 28679</strain>
    </source>
</reference>
<dbReference type="Proteomes" id="UP000294575">
    <property type="component" value="Unassembled WGS sequence"/>
</dbReference>
<gene>
    <name evidence="1" type="ORF">DFQ45_10468</name>
</gene>
<protein>
    <recommendedName>
        <fullName evidence="3">DUF4194 domain-containing protein</fullName>
    </recommendedName>
</protein>
<organism evidence="1 2">
    <name type="scientific">Thiopseudomonas denitrificans</name>
    <dbReference type="NCBI Taxonomy" id="1501432"/>
    <lineage>
        <taxon>Bacteria</taxon>
        <taxon>Pseudomonadati</taxon>
        <taxon>Pseudomonadota</taxon>
        <taxon>Gammaproteobacteria</taxon>
        <taxon>Pseudomonadales</taxon>
        <taxon>Pseudomonadaceae</taxon>
        <taxon>Thiopseudomonas</taxon>
    </lineage>
</organism>
<dbReference type="Pfam" id="PF21980">
    <property type="entry name" value="MksE"/>
    <property type="match status" value="1"/>
</dbReference>